<sequence length="172" mass="19690">MFKNWKAICKVESSYLRLLMLTASEPELAKLQRGFPELFQEEKPEHPGPFPLSFLRKIAEDLKADCFQGDPHPTDAWCDIANALPNQFHDVGLPSEFCVHPDHKDNFSAGHRLMSAELIKAYSKLHKGYQIDMIFPWGLRIVHWDGVPYFLGDFDHCKSFLVYPAALVDVNS</sequence>
<organism evidence="1 2">
    <name type="scientific">Candidatus Kaiserbacteria bacterium RIFCSPHIGHO2_01_FULL_54_36</name>
    <dbReference type="NCBI Taxonomy" id="1798482"/>
    <lineage>
        <taxon>Bacteria</taxon>
        <taxon>Candidatus Kaiseribacteriota</taxon>
    </lineage>
</organism>
<proteinExistence type="predicted"/>
<gene>
    <name evidence="1" type="ORF">A2763_04690</name>
</gene>
<evidence type="ECO:0000313" key="2">
    <source>
        <dbReference type="Proteomes" id="UP000178370"/>
    </source>
</evidence>
<dbReference type="AlphaFoldDB" id="A0A1F6CLZ4"/>
<reference evidence="1 2" key="1">
    <citation type="journal article" date="2016" name="Nat. Commun.">
        <title>Thousands of microbial genomes shed light on interconnected biogeochemical processes in an aquifer system.</title>
        <authorList>
            <person name="Anantharaman K."/>
            <person name="Brown C.T."/>
            <person name="Hug L.A."/>
            <person name="Sharon I."/>
            <person name="Castelle C.J."/>
            <person name="Probst A.J."/>
            <person name="Thomas B.C."/>
            <person name="Singh A."/>
            <person name="Wilkins M.J."/>
            <person name="Karaoz U."/>
            <person name="Brodie E.L."/>
            <person name="Williams K.H."/>
            <person name="Hubbard S.S."/>
            <person name="Banfield J.F."/>
        </authorList>
    </citation>
    <scope>NUCLEOTIDE SEQUENCE [LARGE SCALE GENOMIC DNA]</scope>
</reference>
<evidence type="ECO:0000313" key="1">
    <source>
        <dbReference type="EMBL" id="OGG50246.1"/>
    </source>
</evidence>
<comment type="caution">
    <text evidence="1">The sequence shown here is derived from an EMBL/GenBank/DDBJ whole genome shotgun (WGS) entry which is preliminary data.</text>
</comment>
<dbReference type="Proteomes" id="UP000178370">
    <property type="component" value="Unassembled WGS sequence"/>
</dbReference>
<dbReference type="STRING" id="1798482.A2763_04690"/>
<protein>
    <submittedName>
        <fullName evidence="1">Uncharacterized protein</fullName>
    </submittedName>
</protein>
<dbReference type="EMBL" id="MFKV01000016">
    <property type="protein sequence ID" value="OGG50246.1"/>
    <property type="molecule type" value="Genomic_DNA"/>
</dbReference>
<name>A0A1F6CLZ4_9BACT</name>
<accession>A0A1F6CLZ4</accession>